<dbReference type="EMBL" id="QPKB01000002">
    <property type="protein sequence ID" value="RWR76254.1"/>
    <property type="molecule type" value="Genomic_DNA"/>
</dbReference>
<keyword evidence="10" id="KW-1185">Reference proteome</keyword>
<dbReference type="Proteomes" id="UP000283530">
    <property type="component" value="Unassembled WGS sequence"/>
</dbReference>
<dbReference type="FunFam" id="3.90.79.10:FF:000022">
    <property type="entry name" value="Nudix hydrolase 17, mitochondrial"/>
    <property type="match status" value="1"/>
</dbReference>
<dbReference type="InterPro" id="IPR015797">
    <property type="entry name" value="NUDIX_hydrolase-like_dom_sf"/>
</dbReference>
<sequence>MVAFLARTGRESQRYGITGQRLVVGCIPYRLKEEKQEDDGDKPCSSSCMEEMMEVLLISSQKGGDEIMFPKGGWEKDESIEDAAHREAWEEAGVMGNVQLKEFLGKWSFKSKRYGTMYDGFMFPLHVTEELDPWPEMNVRRRRWVTVAEARESCKHFWMKEALEKLVEHLSNTNEGELSMKESLEKLLSSLSNSADKP</sequence>
<accession>A0A443NCJ0</accession>
<organism evidence="9 10">
    <name type="scientific">Cinnamomum micranthum f. kanehirae</name>
    <dbReference type="NCBI Taxonomy" id="337451"/>
    <lineage>
        <taxon>Eukaryota</taxon>
        <taxon>Viridiplantae</taxon>
        <taxon>Streptophyta</taxon>
        <taxon>Embryophyta</taxon>
        <taxon>Tracheophyta</taxon>
        <taxon>Spermatophyta</taxon>
        <taxon>Magnoliopsida</taxon>
        <taxon>Magnoliidae</taxon>
        <taxon>Laurales</taxon>
        <taxon>Lauraceae</taxon>
        <taxon>Cinnamomum</taxon>
    </lineage>
</organism>
<proteinExistence type="inferred from homology"/>
<evidence type="ECO:0000256" key="5">
    <source>
        <dbReference type="ARBA" id="ARBA00022801"/>
    </source>
</evidence>
<dbReference type="GO" id="GO:0046872">
    <property type="term" value="F:metal ion binding"/>
    <property type="evidence" value="ECO:0007669"/>
    <property type="project" value="UniProtKB-KW"/>
</dbReference>
<dbReference type="Pfam" id="PF00293">
    <property type="entry name" value="NUDIX"/>
    <property type="match status" value="1"/>
</dbReference>
<evidence type="ECO:0000313" key="10">
    <source>
        <dbReference type="Proteomes" id="UP000283530"/>
    </source>
</evidence>
<keyword evidence="7" id="KW-0464">Manganese</keyword>
<comment type="similarity">
    <text evidence="3">Belongs to the Nudix hydrolase family.</text>
</comment>
<gene>
    <name evidence="9" type="ORF">CKAN_00468800</name>
</gene>
<dbReference type="AlphaFoldDB" id="A0A443NCJ0"/>
<dbReference type="Gene3D" id="3.90.79.10">
    <property type="entry name" value="Nucleoside Triphosphate Pyrophosphohydrolase"/>
    <property type="match status" value="1"/>
</dbReference>
<evidence type="ECO:0000256" key="1">
    <source>
        <dbReference type="ARBA" id="ARBA00001936"/>
    </source>
</evidence>
<name>A0A443NCJ0_9MAGN</name>
<dbReference type="PROSITE" id="PS51462">
    <property type="entry name" value="NUDIX"/>
    <property type="match status" value="1"/>
</dbReference>
<evidence type="ECO:0000256" key="2">
    <source>
        <dbReference type="ARBA" id="ARBA00001946"/>
    </source>
</evidence>
<evidence type="ECO:0000256" key="7">
    <source>
        <dbReference type="ARBA" id="ARBA00023211"/>
    </source>
</evidence>
<keyword evidence="6" id="KW-0460">Magnesium</keyword>
<comment type="cofactor">
    <cofactor evidence="1">
        <name>Mn(2+)</name>
        <dbReference type="ChEBI" id="CHEBI:29035"/>
    </cofactor>
</comment>
<keyword evidence="4" id="KW-0479">Metal-binding</keyword>
<dbReference type="GO" id="GO:0005737">
    <property type="term" value="C:cytoplasm"/>
    <property type="evidence" value="ECO:0007669"/>
    <property type="project" value="TreeGrafter"/>
</dbReference>
<dbReference type="OrthoDB" id="2011998at2759"/>
<evidence type="ECO:0000313" key="9">
    <source>
        <dbReference type="EMBL" id="RWR76254.1"/>
    </source>
</evidence>
<keyword evidence="5 9" id="KW-0378">Hydrolase</keyword>
<dbReference type="STRING" id="337451.A0A443NCJ0"/>
<dbReference type="PANTHER" id="PTHR12629">
    <property type="entry name" value="DIPHOSPHOINOSITOL POLYPHOSPHATE PHOSPHOHYDROLASE"/>
    <property type="match status" value="1"/>
</dbReference>
<reference evidence="9 10" key="1">
    <citation type="journal article" date="2019" name="Nat. Plants">
        <title>Stout camphor tree genome fills gaps in understanding of flowering plant genome evolution.</title>
        <authorList>
            <person name="Chaw S.M."/>
            <person name="Liu Y.C."/>
            <person name="Wu Y.W."/>
            <person name="Wang H.Y."/>
            <person name="Lin C.I."/>
            <person name="Wu C.S."/>
            <person name="Ke H.M."/>
            <person name="Chang L.Y."/>
            <person name="Hsu C.Y."/>
            <person name="Yang H.T."/>
            <person name="Sudianto E."/>
            <person name="Hsu M.H."/>
            <person name="Wu K.P."/>
            <person name="Wang L.N."/>
            <person name="Leebens-Mack J.H."/>
            <person name="Tsai I.J."/>
        </authorList>
    </citation>
    <scope>NUCLEOTIDE SEQUENCE [LARGE SCALE GENOMIC DNA]</scope>
    <source>
        <strain evidence="10">cv. Chaw 1501</strain>
        <tissue evidence="9">Young leaves</tissue>
    </source>
</reference>
<dbReference type="InterPro" id="IPR047198">
    <property type="entry name" value="DDP-like_NUDIX"/>
</dbReference>
<comment type="caution">
    <text evidence="9">The sequence shown here is derived from an EMBL/GenBank/DDBJ whole genome shotgun (WGS) entry which is preliminary data.</text>
</comment>
<dbReference type="GO" id="GO:0005634">
    <property type="term" value="C:nucleus"/>
    <property type="evidence" value="ECO:0007669"/>
    <property type="project" value="TreeGrafter"/>
</dbReference>
<dbReference type="InterPro" id="IPR000086">
    <property type="entry name" value="NUDIX_hydrolase_dom"/>
</dbReference>
<dbReference type="InterPro" id="IPR020084">
    <property type="entry name" value="NUDIX_hydrolase_CS"/>
</dbReference>
<comment type="cofactor">
    <cofactor evidence="2">
        <name>Mg(2+)</name>
        <dbReference type="ChEBI" id="CHEBI:18420"/>
    </cofactor>
</comment>
<evidence type="ECO:0000259" key="8">
    <source>
        <dbReference type="PROSITE" id="PS51462"/>
    </source>
</evidence>
<evidence type="ECO:0000256" key="3">
    <source>
        <dbReference type="ARBA" id="ARBA00005582"/>
    </source>
</evidence>
<feature type="domain" description="Nudix hydrolase" evidence="8">
    <location>
        <begin position="19"/>
        <end position="167"/>
    </location>
</feature>
<dbReference type="SUPFAM" id="SSF55811">
    <property type="entry name" value="Nudix"/>
    <property type="match status" value="1"/>
</dbReference>
<dbReference type="PROSITE" id="PS00893">
    <property type="entry name" value="NUDIX_BOX"/>
    <property type="match status" value="1"/>
</dbReference>
<evidence type="ECO:0000256" key="6">
    <source>
        <dbReference type="ARBA" id="ARBA00022842"/>
    </source>
</evidence>
<protein>
    <submittedName>
        <fullName evidence="9">Nudix hydrolase 17, mitochondrial</fullName>
    </submittedName>
</protein>
<evidence type="ECO:0000256" key="4">
    <source>
        <dbReference type="ARBA" id="ARBA00022723"/>
    </source>
</evidence>
<dbReference type="PANTHER" id="PTHR12629:SF42">
    <property type="entry name" value="OS02G0734300 PROTEIN"/>
    <property type="match status" value="1"/>
</dbReference>
<dbReference type="GO" id="GO:0016462">
    <property type="term" value="F:pyrophosphatase activity"/>
    <property type="evidence" value="ECO:0007669"/>
    <property type="project" value="InterPro"/>
</dbReference>
<dbReference type="CDD" id="cd04666">
    <property type="entry name" value="NUDIX_DIPP2_like_Nudt4"/>
    <property type="match status" value="1"/>
</dbReference>